<sequence length="151" mass="16335">MLYAARSSLHSLRIDAREATSEFALAEFLALRRLDVFSGFGGVAPAANLLASVSVGSMAQLPLEHLTVRIAFLGTLDDESFLRLDAAIARLRAPQLRNVHLLVSKTGIPWRGVSNAHFVVLVQGLRALFPHSNERGCLALSCIDDGVQTDL</sequence>
<proteinExistence type="predicted"/>
<dbReference type="EMBL" id="JACAZI010000009">
    <property type="protein sequence ID" value="KAF7352111.1"/>
    <property type="molecule type" value="Genomic_DNA"/>
</dbReference>
<protein>
    <submittedName>
        <fullName evidence="1">Uncharacterized protein</fullName>
    </submittedName>
</protein>
<evidence type="ECO:0000313" key="2">
    <source>
        <dbReference type="Proteomes" id="UP000620124"/>
    </source>
</evidence>
<organism evidence="1 2">
    <name type="scientific">Mycena venus</name>
    <dbReference type="NCBI Taxonomy" id="2733690"/>
    <lineage>
        <taxon>Eukaryota</taxon>
        <taxon>Fungi</taxon>
        <taxon>Dikarya</taxon>
        <taxon>Basidiomycota</taxon>
        <taxon>Agaricomycotina</taxon>
        <taxon>Agaricomycetes</taxon>
        <taxon>Agaricomycetidae</taxon>
        <taxon>Agaricales</taxon>
        <taxon>Marasmiineae</taxon>
        <taxon>Mycenaceae</taxon>
        <taxon>Mycena</taxon>
    </lineage>
</organism>
<evidence type="ECO:0000313" key="1">
    <source>
        <dbReference type="EMBL" id="KAF7352111.1"/>
    </source>
</evidence>
<gene>
    <name evidence="1" type="ORF">MVEN_01174100</name>
</gene>
<name>A0A8H6Y4L6_9AGAR</name>
<reference evidence="1" key="1">
    <citation type="submission" date="2020-05" db="EMBL/GenBank/DDBJ databases">
        <title>Mycena genomes resolve the evolution of fungal bioluminescence.</title>
        <authorList>
            <person name="Tsai I.J."/>
        </authorList>
    </citation>
    <scope>NUCLEOTIDE SEQUENCE</scope>
    <source>
        <strain evidence="1">CCC161011</strain>
    </source>
</reference>
<dbReference type="AlphaFoldDB" id="A0A8H6Y4L6"/>
<dbReference type="OrthoDB" id="10386765at2759"/>
<keyword evidence="2" id="KW-1185">Reference proteome</keyword>
<dbReference type="Proteomes" id="UP000620124">
    <property type="component" value="Unassembled WGS sequence"/>
</dbReference>
<comment type="caution">
    <text evidence="1">The sequence shown here is derived from an EMBL/GenBank/DDBJ whole genome shotgun (WGS) entry which is preliminary data.</text>
</comment>
<accession>A0A8H6Y4L6</accession>